<organism evidence="2">
    <name type="scientific">marine metagenome</name>
    <dbReference type="NCBI Taxonomy" id="408172"/>
    <lineage>
        <taxon>unclassified sequences</taxon>
        <taxon>metagenomes</taxon>
        <taxon>ecological metagenomes</taxon>
    </lineage>
</organism>
<dbReference type="InterPro" id="IPR052170">
    <property type="entry name" value="M29_Exopeptidase"/>
</dbReference>
<evidence type="ECO:0008006" key="3">
    <source>
        <dbReference type="Google" id="ProtNLM"/>
    </source>
</evidence>
<keyword evidence="1" id="KW-0479">Metal-binding</keyword>
<name>A0A382BT79_9ZZZZ</name>
<reference evidence="2" key="1">
    <citation type="submission" date="2018-05" db="EMBL/GenBank/DDBJ databases">
        <authorList>
            <person name="Lanie J.A."/>
            <person name="Ng W.-L."/>
            <person name="Kazmierczak K.M."/>
            <person name="Andrzejewski T.M."/>
            <person name="Davidsen T.M."/>
            <person name="Wayne K.J."/>
            <person name="Tettelin H."/>
            <person name="Glass J.I."/>
            <person name="Rusch D."/>
            <person name="Podicherti R."/>
            <person name="Tsui H.-C.T."/>
            <person name="Winkler M.E."/>
        </authorList>
    </citation>
    <scope>NUCLEOTIDE SEQUENCE</scope>
</reference>
<sequence length="345" mass="37743">MLVEQIEGKWVDVFKEVFDLCRVAVGDEVVILSESQSRQVNVRLADLALLALGAKVFHLVLPSPELISNVPVRSTGSSDVLRGRAPIIAALARTTLVVDLTVEGLLHAPELPSILEEGTRVLMISNEHPEALERLRPDENLRSRVQDAVRKAKEAKNMLVTSDAGTELSVSLTDCPIAGVWGWTDRPGTVAHWPGGVVVAFPLRHSVRGRLVLDVGDINLTFKRYLESPVTLIIEDDYVTAVEGSGVDAILMRNYYDAWNDSEAYGVSHVGWGLNPKARYEALTVYDKRDTNGTELRALAGNFLFSTGANEHAGRYTLGHFDLPVLGCTIKLDDEVVVENGKLLG</sequence>
<protein>
    <recommendedName>
        <fullName evidence="3">Peptidase M29 aminopeptidase II</fullName>
    </recommendedName>
</protein>
<accession>A0A382BT79</accession>
<dbReference type="AlphaFoldDB" id="A0A382BT79"/>
<dbReference type="Pfam" id="PF26233">
    <property type="entry name" value="NicX"/>
    <property type="match status" value="1"/>
</dbReference>
<evidence type="ECO:0000313" key="2">
    <source>
        <dbReference type="EMBL" id="SVB16407.1"/>
    </source>
</evidence>
<proteinExistence type="predicted"/>
<gene>
    <name evidence="2" type="ORF">METZ01_LOCUS169261</name>
</gene>
<dbReference type="SUPFAM" id="SSF144052">
    <property type="entry name" value="Thermophilic metalloprotease-like"/>
    <property type="match status" value="1"/>
</dbReference>
<evidence type="ECO:0000256" key="1">
    <source>
        <dbReference type="ARBA" id="ARBA00022723"/>
    </source>
</evidence>
<dbReference type="GO" id="GO:0046872">
    <property type="term" value="F:metal ion binding"/>
    <property type="evidence" value="ECO:0007669"/>
    <property type="project" value="UniProtKB-KW"/>
</dbReference>
<dbReference type="EMBL" id="UINC01031027">
    <property type="protein sequence ID" value="SVB16407.1"/>
    <property type="molecule type" value="Genomic_DNA"/>
</dbReference>
<dbReference type="PANTHER" id="PTHR34448:SF1">
    <property type="entry name" value="BLL6088 PROTEIN"/>
    <property type="match status" value="1"/>
</dbReference>
<dbReference type="InterPro" id="IPR058739">
    <property type="entry name" value="NicX"/>
</dbReference>
<dbReference type="PANTHER" id="PTHR34448">
    <property type="entry name" value="AMINOPEPTIDASE"/>
    <property type="match status" value="1"/>
</dbReference>